<evidence type="ECO:0000313" key="3">
    <source>
        <dbReference type="EMBL" id="HAC26998.1"/>
    </source>
</evidence>
<dbReference type="EMBL" id="DLYI01000046">
    <property type="protein sequence ID" value="HAC26998.1"/>
    <property type="molecule type" value="Genomic_DNA"/>
</dbReference>
<comment type="caution">
    <text evidence="3">The sequence shown here is derived from an EMBL/GenBank/DDBJ whole genome shotgun (WGS) entry which is preliminary data.</text>
</comment>
<feature type="non-terminal residue" evidence="3">
    <location>
        <position position="92"/>
    </location>
</feature>
<dbReference type="Gene3D" id="2.60.40.2380">
    <property type="match status" value="1"/>
</dbReference>
<name>A0A3B8WHC7_MARNT</name>
<proteinExistence type="predicted"/>
<protein>
    <recommendedName>
        <fullName evidence="2">7TM-DISM receptor extracellular domain-containing protein</fullName>
    </recommendedName>
</protein>
<dbReference type="AlphaFoldDB" id="A0A3B8WHC7"/>
<feature type="signal peptide" evidence="1">
    <location>
        <begin position="1"/>
        <end position="30"/>
    </location>
</feature>
<dbReference type="Proteomes" id="UP000261325">
    <property type="component" value="Unassembled WGS sequence"/>
</dbReference>
<keyword evidence="1" id="KW-0732">Signal</keyword>
<gene>
    <name evidence="3" type="ORF">DCF82_04135</name>
</gene>
<organism evidence="3 4">
    <name type="scientific">Marinobacter nauticus</name>
    <name type="common">Marinobacter hydrocarbonoclasticus</name>
    <name type="synonym">Marinobacter aquaeolei</name>
    <dbReference type="NCBI Taxonomy" id="2743"/>
    <lineage>
        <taxon>Bacteria</taxon>
        <taxon>Pseudomonadati</taxon>
        <taxon>Pseudomonadota</taxon>
        <taxon>Gammaproteobacteria</taxon>
        <taxon>Pseudomonadales</taxon>
        <taxon>Marinobacteraceae</taxon>
        <taxon>Marinobacter</taxon>
    </lineage>
</organism>
<accession>A0A3B8WHC7</accession>
<feature type="domain" description="7TM-DISM receptor extracellular" evidence="2">
    <location>
        <begin position="55"/>
        <end position="91"/>
    </location>
</feature>
<sequence>MQQRFAHIPVRTVVLLLFLAVLVLPSVAKAQNACRDGQIMLDHNTGSIPDLGECLWYLEDPEQSLTIDEVRAAGGERLTRHQGGVLNFGYTG</sequence>
<evidence type="ECO:0000313" key="4">
    <source>
        <dbReference type="Proteomes" id="UP000261325"/>
    </source>
</evidence>
<dbReference type="Pfam" id="PF07696">
    <property type="entry name" value="7TMR-DISMED2"/>
    <property type="match status" value="1"/>
</dbReference>
<evidence type="ECO:0000259" key="2">
    <source>
        <dbReference type="Pfam" id="PF07696"/>
    </source>
</evidence>
<feature type="chain" id="PRO_5017697876" description="7TM-DISM receptor extracellular domain-containing protein" evidence="1">
    <location>
        <begin position="31"/>
        <end position="92"/>
    </location>
</feature>
<reference evidence="3 4" key="1">
    <citation type="journal article" date="2018" name="Nat. Biotechnol.">
        <title>A standardized bacterial taxonomy based on genome phylogeny substantially revises the tree of life.</title>
        <authorList>
            <person name="Parks D.H."/>
            <person name="Chuvochina M."/>
            <person name="Waite D.W."/>
            <person name="Rinke C."/>
            <person name="Skarshewski A."/>
            <person name="Chaumeil P.A."/>
            <person name="Hugenholtz P."/>
        </authorList>
    </citation>
    <scope>NUCLEOTIDE SEQUENCE [LARGE SCALE GENOMIC DNA]</scope>
    <source>
        <strain evidence="3">UBA9049</strain>
    </source>
</reference>
<dbReference type="InterPro" id="IPR011622">
    <property type="entry name" value="7TMR_DISM_rcpt_extracell_dom2"/>
</dbReference>
<evidence type="ECO:0000256" key="1">
    <source>
        <dbReference type="SAM" id="SignalP"/>
    </source>
</evidence>